<dbReference type="Gene3D" id="3.30.200.20">
    <property type="entry name" value="Phosphorylase Kinase, domain 1"/>
    <property type="match status" value="2"/>
</dbReference>
<dbReference type="PROSITE" id="PS00107">
    <property type="entry name" value="PROTEIN_KINASE_ATP"/>
    <property type="match status" value="1"/>
</dbReference>
<evidence type="ECO:0000256" key="3">
    <source>
        <dbReference type="ARBA" id="ARBA00012513"/>
    </source>
</evidence>
<keyword evidence="6" id="KW-0808">Transferase</keyword>
<dbReference type="Gene3D" id="1.10.510.10">
    <property type="entry name" value="Transferase(Phosphotransferase) domain 1"/>
    <property type="match status" value="2"/>
</dbReference>
<name>A0A1I7UC18_9PELO</name>
<protein>
    <recommendedName>
        <fullName evidence="3">non-specific serine/threonine protein kinase</fullName>
        <ecNumber evidence="3">2.7.11.1</ecNumber>
    </recommendedName>
</protein>
<keyword evidence="18" id="KW-1185">Reference proteome</keyword>
<reference evidence="19" key="1">
    <citation type="submission" date="2016-11" db="UniProtKB">
        <authorList>
            <consortium name="WormBaseParasite"/>
        </authorList>
    </citation>
    <scope>IDENTIFICATION</scope>
</reference>
<dbReference type="STRING" id="1561998.A0A1I7UC18"/>
<feature type="domain" description="Protein kinase" evidence="16">
    <location>
        <begin position="1"/>
        <end position="245"/>
    </location>
</feature>
<dbReference type="SMART" id="SM00220">
    <property type="entry name" value="S_TKc"/>
    <property type="match status" value="2"/>
</dbReference>
<evidence type="ECO:0000256" key="4">
    <source>
        <dbReference type="ARBA" id="ARBA00022527"/>
    </source>
</evidence>
<dbReference type="GO" id="GO:0000287">
    <property type="term" value="F:magnesium ion binding"/>
    <property type="evidence" value="ECO:0007669"/>
    <property type="project" value="InterPro"/>
</dbReference>
<accession>A0A1I7UC18</accession>
<dbReference type="FunFam" id="1.10.510.10:FF:000109">
    <property type="entry name" value="Ribosomal protein S6 kinase"/>
    <property type="match status" value="1"/>
</dbReference>
<dbReference type="WBParaSite" id="Csp11.Scaffold629.g7814.t1">
    <property type="protein sequence ID" value="Csp11.Scaffold629.g7814.t1"/>
    <property type="gene ID" value="Csp11.Scaffold629.g7814"/>
</dbReference>
<dbReference type="InterPro" id="IPR008271">
    <property type="entry name" value="Ser/Thr_kinase_AS"/>
</dbReference>
<dbReference type="PANTHER" id="PTHR24351">
    <property type="entry name" value="RIBOSOMAL PROTEIN S6 KINASE"/>
    <property type="match status" value="1"/>
</dbReference>
<comment type="catalytic activity">
    <reaction evidence="12">
        <text>L-seryl-[protein] + ATP = O-phospho-L-seryl-[protein] + ADP + H(+)</text>
        <dbReference type="Rhea" id="RHEA:17989"/>
        <dbReference type="Rhea" id="RHEA-COMP:9863"/>
        <dbReference type="Rhea" id="RHEA-COMP:11604"/>
        <dbReference type="ChEBI" id="CHEBI:15378"/>
        <dbReference type="ChEBI" id="CHEBI:29999"/>
        <dbReference type="ChEBI" id="CHEBI:30616"/>
        <dbReference type="ChEBI" id="CHEBI:83421"/>
        <dbReference type="ChEBI" id="CHEBI:456216"/>
        <dbReference type="EC" id="2.7.11.1"/>
    </reaction>
</comment>
<feature type="binding site" evidence="14 15">
    <location>
        <position position="372"/>
    </location>
    <ligand>
        <name>ATP</name>
        <dbReference type="ChEBI" id="CHEBI:30616"/>
    </ligand>
</feature>
<evidence type="ECO:0000259" key="17">
    <source>
        <dbReference type="PROSITE" id="PS51285"/>
    </source>
</evidence>
<dbReference type="Pfam" id="PF00069">
    <property type="entry name" value="Pkinase"/>
    <property type="match status" value="2"/>
</dbReference>
<feature type="domain" description="Protein kinase" evidence="16">
    <location>
        <begin position="343"/>
        <end position="520"/>
    </location>
</feature>
<evidence type="ECO:0000256" key="6">
    <source>
        <dbReference type="ARBA" id="ARBA00022679"/>
    </source>
</evidence>
<keyword evidence="9" id="KW-0418">Kinase</keyword>
<keyword evidence="7" id="KW-0677">Repeat</keyword>
<dbReference type="GO" id="GO:0035556">
    <property type="term" value="P:intracellular signal transduction"/>
    <property type="evidence" value="ECO:0007669"/>
    <property type="project" value="InterPro"/>
</dbReference>
<dbReference type="eggNOG" id="KOG0603">
    <property type="taxonomic scope" value="Eukaryota"/>
</dbReference>
<evidence type="ECO:0000256" key="13">
    <source>
        <dbReference type="PIRSR" id="PIRSR000606-50"/>
    </source>
</evidence>
<evidence type="ECO:0000313" key="19">
    <source>
        <dbReference type="WBParaSite" id="Csp11.Scaffold629.g7814.t1"/>
    </source>
</evidence>
<evidence type="ECO:0000256" key="8">
    <source>
        <dbReference type="ARBA" id="ARBA00022741"/>
    </source>
</evidence>
<evidence type="ECO:0000256" key="2">
    <source>
        <dbReference type="ARBA" id="ARBA00009804"/>
    </source>
</evidence>
<evidence type="ECO:0000256" key="11">
    <source>
        <dbReference type="ARBA" id="ARBA00047899"/>
    </source>
</evidence>
<comment type="catalytic activity">
    <reaction evidence="11">
        <text>L-threonyl-[protein] + ATP = O-phospho-L-threonyl-[protein] + ADP + H(+)</text>
        <dbReference type="Rhea" id="RHEA:46608"/>
        <dbReference type="Rhea" id="RHEA-COMP:11060"/>
        <dbReference type="Rhea" id="RHEA-COMP:11605"/>
        <dbReference type="ChEBI" id="CHEBI:15378"/>
        <dbReference type="ChEBI" id="CHEBI:30013"/>
        <dbReference type="ChEBI" id="CHEBI:30616"/>
        <dbReference type="ChEBI" id="CHEBI:61977"/>
        <dbReference type="ChEBI" id="CHEBI:456216"/>
        <dbReference type="EC" id="2.7.11.1"/>
    </reaction>
</comment>
<dbReference type="PROSITE" id="PS51285">
    <property type="entry name" value="AGC_KINASE_CTER"/>
    <property type="match status" value="1"/>
</dbReference>
<dbReference type="PIRSF" id="PIRSF000606">
    <property type="entry name" value="Ribsml_S6_kin_2"/>
    <property type="match status" value="1"/>
</dbReference>
<evidence type="ECO:0000259" key="16">
    <source>
        <dbReference type="PROSITE" id="PS50011"/>
    </source>
</evidence>
<dbReference type="InterPro" id="IPR016239">
    <property type="entry name" value="Ribosomal_S6_kinase_II"/>
</dbReference>
<dbReference type="Pfam" id="PF00433">
    <property type="entry name" value="Pkinase_C"/>
    <property type="match status" value="1"/>
</dbReference>
<sequence>MTKQKTLEHTMAERQVLERLRGTPFLVNLFYAFQTDTKLHIVMEYVRGGELFTHLCSRGHFDLDAARFVIAELVVAIDSLHQRKVIYRDLKLENILLDEEGHVKLTDFGLSKLFLPGELDRANSYCGTIEYMSPEVINRPEGGYSDVVDWWSLGVISFELLTGCSPFTVDGGQNSSKDIAKLLSLKSYTSAVRPRRMYGTAAKKVPFPKTMDAEARDFIGLLLEKKLEKRLGYGGVEEIKTHKFMESIDWTAAEKRALKPVIVPRIGHDLDTQFFSAEFTSQPPLYSPAESPLNAKNLFRGYSYVSPSVIFANDNVIGEELMAEDVNALLASSSFFAKYKLDKSDTGLLGKGAFSVVRRCERVSDGAQFAVKIVSQRFASQAQREARILEMVQGHPNIVQLNDVHSDPLHFYLVMELLTGNELLERIRKLERFTESEAADIMRQLVSAVKYLHDKRIVHRDLKPENILFESTDSTARLRLVDFGFARLLPNPMEQQQLKSVQVLRKMYGWLITPFDHLFI</sequence>
<dbReference type="SUPFAM" id="SSF56112">
    <property type="entry name" value="Protein kinase-like (PK-like)"/>
    <property type="match status" value="2"/>
</dbReference>
<dbReference type="InterPro" id="IPR011009">
    <property type="entry name" value="Kinase-like_dom_sf"/>
</dbReference>
<keyword evidence="8 14" id="KW-0547">Nucleotide-binding</keyword>
<dbReference type="PROSITE" id="PS50011">
    <property type="entry name" value="PROTEIN_KINASE_DOM"/>
    <property type="match status" value="2"/>
</dbReference>
<dbReference type="GO" id="GO:0005524">
    <property type="term" value="F:ATP binding"/>
    <property type="evidence" value="ECO:0007669"/>
    <property type="project" value="UniProtKB-UniRule"/>
</dbReference>
<dbReference type="PROSITE" id="PS00108">
    <property type="entry name" value="PROTEIN_KINASE_ST"/>
    <property type="match status" value="2"/>
</dbReference>
<dbReference type="InterPro" id="IPR017441">
    <property type="entry name" value="Protein_kinase_ATP_BS"/>
</dbReference>
<evidence type="ECO:0000256" key="10">
    <source>
        <dbReference type="ARBA" id="ARBA00022840"/>
    </source>
</evidence>
<feature type="active site" description="Proton acceptor" evidence="13">
    <location>
        <position position="461"/>
    </location>
</feature>
<evidence type="ECO:0000256" key="12">
    <source>
        <dbReference type="ARBA" id="ARBA00048679"/>
    </source>
</evidence>
<keyword evidence="5" id="KW-0597">Phosphoprotein</keyword>
<organism evidence="18 19">
    <name type="scientific">Caenorhabditis tropicalis</name>
    <dbReference type="NCBI Taxonomy" id="1561998"/>
    <lineage>
        <taxon>Eukaryota</taxon>
        <taxon>Metazoa</taxon>
        <taxon>Ecdysozoa</taxon>
        <taxon>Nematoda</taxon>
        <taxon>Chromadorea</taxon>
        <taxon>Rhabditida</taxon>
        <taxon>Rhabditina</taxon>
        <taxon>Rhabditomorpha</taxon>
        <taxon>Rhabditoidea</taxon>
        <taxon>Rhabditidae</taxon>
        <taxon>Peloderinae</taxon>
        <taxon>Caenorhabditis</taxon>
    </lineage>
</organism>
<evidence type="ECO:0000256" key="9">
    <source>
        <dbReference type="ARBA" id="ARBA00022777"/>
    </source>
</evidence>
<evidence type="ECO:0000256" key="1">
    <source>
        <dbReference type="ARBA" id="ARBA00001946"/>
    </source>
</evidence>
<dbReference type="SMART" id="SM00133">
    <property type="entry name" value="S_TK_X"/>
    <property type="match status" value="1"/>
</dbReference>
<dbReference type="Proteomes" id="UP000095282">
    <property type="component" value="Unplaced"/>
</dbReference>
<keyword evidence="4" id="KW-0723">Serine/threonine-protein kinase</keyword>
<feature type="domain" description="AGC-kinase C-terminal" evidence="17">
    <location>
        <begin position="246"/>
        <end position="314"/>
    </location>
</feature>
<comment type="cofactor">
    <cofactor evidence="1">
        <name>Mg(2+)</name>
        <dbReference type="ChEBI" id="CHEBI:18420"/>
    </cofactor>
</comment>
<dbReference type="GO" id="GO:0004674">
    <property type="term" value="F:protein serine/threonine kinase activity"/>
    <property type="evidence" value="ECO:0007669"/>
    <property type="project" value="UniProtKB-KW"/>
</dbReference>
<evidence type="ECO:0000313" key="18">
    <source>
        <dbReference type="Proteomes" id="UP000095282"/>
    </source>
</evidence>
<evidence type="ECO:0000256" key="14">
    <source>
        <dbReference type="PIRSR" id="PIRSR000606-51"/>
    </source>
</evidence>
<dbReference type="EC" id="2.7.11.1" evidence="3"/>
<feature type="active site" description="Proton acceptor" evidence="13">
    <location>
        <position position="89"/>
    </location>
</feature>
<proteinExistence type="inferred from homology"/>
<dbReference type="InterPro" id="IPR000961">
    <property type="entry name" value="AGC-kinase_C"/>
</dbReference>
<dbReference type="AlphaFoldDB" id="A0A1I7UC18"/>
<evidence type="ECO:0000256" key="5">
    <source>
        <dbReference type="ARBA" id="ARBA00022553"/>
    </source>
</evidence>
<keyword evidence="10 14" id="KW-0067">ATP-binding</keyword>
<evidence type="ECO:0000256" key="15">
    <source>
        <dbReference type="PROSITE-ProRule" id="PRU10141"/>
    </source>
</evidence>
<dbReference type="GO" id="GO:0106310">
    <property type="term" value="F:protein serine kinase activity"/>
    <property type="evidence" value="ECO:0007669"/>
    <property type="project" value="RHEA"/>
</dbReference>
<comment type="similarity">
    <text evidence="2">Belongs to the protein kinase superfamily. AGC Ser/Thr protein kinase family. S6 kinase subfamily.</text>
</comment>
<dbReference type="InterPro" id="IPR000719">
    <property type="entry name" value="Prot_kinase_dom"/>
</dbReference>
<feature type="binding site" evidence="14">
    <location>
        <begin position="349"/>
        <end position="357"/>
    </location>
    <ligand>
        <name>ATP</name>
        <dbReference type="ChEBI" id="CHEBI:30616"/>
    </ligand>
</feature>
<dbReference type="InterPro" id="IPR017892">
    <property type="entry name" value="Pkinase_C"/>
</dbReference>
<evidence type="ECO:0000256" key="7">
    <source>
        <dbReference type="ARBA" id="ARBA00022737"/>
    </source>
</evidence>